<evidence type="ECO:0000256" key="1">
    <source>
        <dbReference type="SAM" id="Phobius"/>
    </source>
</evidence>
<gene>
    <name evidence="2" type="ORF">BDU57DRAFT_514134</name>
</gene>
<keyword evidence="3" id="KW-1185">Reference proteome</keyword>
<feature type="transmembrane region" description="Helical" evidence="1">
    <location>
        <begin position="201"/>
        <end position="218"/>
    </location>
</feature>
<feature type="transmembrane region" description="Helical" evidence="1">
    <location>
        <begin position="301"/>
        <end position="319"/>
    </location>
</feature>
<dbReference type="OrthoDB" id="1937642at2759"/>
<protein>
    <submittedName>
        <fullName evidence="2">Uncharacterized protein</fullName>
    </submittedName>
</protein>
<reference evidence="2" key="1">
    <citation type="journal article" date="2020" name="Stud. Mycol.">
        <title>101 Dothideomycetes genomes: a test case for predicting lifestyles and emergence of pathogens.</title>
        <authorList>
            <person name="Haridas S."/>
            <person name="Albert R."/>
            <person name="Binder M."/>
            <person name="Bloem J."/>
            <person name="Labutti K."/>
            <person name="Salamov A."/>
            <person name="Andreopoulos B."/>
            <person name="Baker S."/>
            <person name="Barry K."/>
            <person name="Bills G."/>
            <person name="Bluhm B."/>
            <person name="Cannon C."/>
            <person name="Castanera R."/>
            <person name="Culley D."/>
            <person name="Daum C."/>
            <person name="Ezra D."/>
            <person name="Gonzalez J."/>
            <person name="Henrissat B."/>
            <person name="Kuo A."/>
            <person name="Liang C."/>
            <person name="Lipzen A."/>
            <person name="Lutzoni F."/>
            <person name="Magnuson J."/>
            <person name="Mondo S."/>
            <person name="Nolan M."/>
            <person name="Ohm R."/>
            <person name="Pangilinan J."/>
            <person name="Park H.-J."/>
            <person name="Ramirez L."/>
            <person name="Alfaro M."/>
            <person name="Sun H."/>
            <person name="Tritt A."/>
            <person name="Yoshinaga Y."/>
            <person name="Zwiers L.-H."/>
            <person name="Turgeon B."/>
            <person name="Goodwin S."/>
            <person name="Spatafora J."/>
            <person name="Crous P."/>
            <person name="Grigoriev I."/>
        </authorList>
    </citation>
    <scope>NUCLEOTIDE SEQUENCE</scope>
    <source>
        <strain evidence="2">HMLAC05119</strain>
    </source>
</reference>
<keyword evidence="1" id="KW-0472">Membrane</keyword>
<name>A0A6A5QS94_AMPQU</name>
<feature type="transmembrane region" description="Helical" evidence="1">
    <location>
        <begin position="175"/>
        <end position="195"/>
    </location>
</feature>
<organism evidence="2 3">
    <name type="scientific">Ampelomyces quisqualis</name>
    <name type="common">Powdery mildew agent</name>
    <dbReference type="NCBI Taxonomy" id="50730"/>
    <lineage>
        <taxon>Eukaryota</taxon>
        <taxon>Fungi</taxon>
        <taxon>Dikarya</taxon>
        <taxon>Ascomycota</taxon>
        <taxon>Pezizomycotina</taxon>
        <taxon>Dothideomycetes</taxon>
        <taxon>Pleosporomycetidae</taxon>
        <taxon>Pleosporales</taxon>
        <taxon>Pleosporineae</taxon>
        <taxon>Phaeosphaeriaceae</taxon>
        <taxon>Ampelomyces</taxon>
    </lineage>
</organism>
<feature type="transmembrane region" description="Helical" evidence="1">
    <location>
        <begin position="276"/>
        <end position="295"/>
    </location>
</feature>
<sequence length="424" mass="46477">MPDAASQEFSTQWSSPSDIFSILLILGGDVITLSIAALSGSASITPIAFSFGWAAYAMSALLSAVGDNKLMRCAPEVALRVFNLKNGHVRENASWVLGRLFRDYEFWMDADVRAASMVSQYPHDEGEQRSHTPNAVTCVLRSVFGAAPKKRDNGLCIAVYNWSLHHAPGNPKQDLVWWSGVLVTIVQLVVAAIPWILEANWAIFLVTCAGTLLSYASASLPQWKREKFATRTSKKSIALTLGQGCHHVIIVQGAENGLDLEALAAGRSPSLQSTRFYVVVLALGWIALLISSTGINLHTWFLLAVGGLGMLHNLAVAGMPRRPAALGLPIELARRPVTTGSGHNGIDTVPDIYVEEKVMFTLMELEMGYKGYGKALLSEFFPGALFPLEQEWWDSGDEVERFHLLAKLRDNWDMKKAQRVAPKE</sequence>
<dbReference type="Proteomes" id="UP000800096">
    <property type="component" value="Unassembled WGS sequence"/>
</dbReference>
<keyword evidence="1" id="KW-0812">Transmembrane</keyword>
<evidence type="ECO:0000313" key="3">
    <source>
        <dbReference type="Proteomes" id="UP000800096"/>
    </source>
</evidence>
<dbReference type="AlphaFoldDB" id="A0A6A5QS94"/>
<evidence type="ECO:0000313" key="2">
    <source>
        <dbReference type="EMBL" id="KAF1917728.1"/>
    </source>
</evidence>
<feature type="transmembrane region" description="Helical" evidence="1">
    <location>
        <begin position="19"/>
        <end position="38"/>
    </location>
</feature>
<proteinExistence type="predicted"/>
<feature type="transmembrane region" description="Helical" evidence="1">
    <location>
        <begin position="44"/>
        <end position="65"/>
    </location>
</feature>
<dbReference type="EMBL" id="ML979134">
    <property type="protein sequence ID" value="KAF1917728.1"/>
    <property type="molecule type" value="Genomic_DNA"/>
</dbReference>
<accession>A0A6A5QS94</accession>
<keyword evidence="1" id="KW-1133">Transmembrane helix</keyword>